<organism evidence="7 8">
    <name type="scientific">Catenovulum sediminis</name>
    <dbReference type="NCBI Taxonomy" id="1740262"/>
    <lineage>
        <taxon>Bacteria</taxon>
        <taxon>Pseudomonadati</taxon>
        <taxon>Pseudomonadota</taxon>
        <taxon>Gammaproteobacteria</taxon>
        <taxon>Alteromonadales</taxon>
        <taxon>Alteromonadaceae</taxon>
        <taxon>Catenovulum</taxon>
    </lineage>
</organism>
<dbReference type="GO" id="GO:0016787">
    <property type="term" value="F:hydrolase activity"/>
    <property type="evidence" value="ECO:0007669"/>
    <property type="project" value="UniProtKB-KW"/>
</dbReference>
<dbReference type="Pfam" id="PF16990">
    <property type="entry name" value="CBM_35"/>
    <property type="match status" value="1"/>
</dbReference>
<dbReference type="PANTHER" id="PTHR40079">
    <property type="entry name" value="MANNAN ENDO-1,4-BETA-MANNOSIDASE E-RELATED"/>
    <property type="match status" value="1"/>
</dbReference>
<dbReference type="InterPro" id="IPR008979">
    <property type="entry name" value="Galactose-bd-like_sf"/>
</dbReference>
<sequence length="1104" mass="119337">MTSPFNKKPLVTMVSAVLLAGLNTACVEEGSVNADSAQYTPEERPLGVIAGADIEQSPGEMVTVAGRLVGTVTDQSLRWTQIAGSPITIADNTKGTLTFEAPEVDGLEVFKFKIEALDKDGNVIVDENNEEMTDEVTVTIFNVSLVQTLEAEDASIAELVGSAQIVQAGDDHYLQGASGDAHTADIVPGAAVKYTLNLKAEEAAYYAVFLRYAIPADYGGKVGMVTVNGVPTELELNATGSFQDVRVGVFNLTEGQNIIEVGGGWNYYRVDNVQLKPAAPPATPDTILPKLVNENATDPTVKLMEFLVASYGEKTLSGQAEFPTNDGSKNELVDFAKIKAATTDDLPAIVEFDLMEYSSSRVAKGAKPGTLSEDAIEAHNNENVIVGMAWHWNAPTKLKDGSGNEAWNRGFYTEATDFDLAAALADKESDDYKALIADIDIIATELAKFADADIPVLWRPIHEAEGEWFWWGASGADAFKELWQIMYDRLTTQHNLNNLIWVYTGAGSLDENWYPGDEMVDIVGYDGYDGVNDDNPFSGQFATLLDRFNGKKLIAITETGSVPDVAKMHAANAWWAYFVTWYSREWNQYGPGNMDAAIVDENYAFENVINLDEVPGGVEPQEAGTYSDFEMSTHNWEAQVSWSPTTGLYAANDWAADGAHSLILRKDLKAEFDAAGKLDNIVFQTYPVDGIDVSGQKQINVYVKSLGAGDNVTAHIFWKSDSESWPAGVAVTNDSVVKLTSSLTELPDGSAVDISNLSGLGVRFEGLDTASTNATFYIDRIELVDGDDKVSSLYTFEPDVSPWHGQVNWGTTSGATFTTDYAKNGVRSLAMYKDLTAYEAVENVVLQAYPEGGVNVTDYSSIKVSVASMNVGDASNAHIFYKAADGIESWPAATNLVDGKAELSIDLTDRVDADDNPVTLSTINGLGVRFQGLTASENAMLAIDDIKLVKADASEKLIYGFENTGAWEFQVNWSPAAGIHLSSDWMSSGKMSLAGKTQLADGDDNIILQTYPADGIKLGNVTTLKVTAHATDSGASTQVMLFAKDENDNWKDSGAVDLAANGTELTLDLTQFNSTQLNGFGVRFINPDNSTTESSFFVDNVRFE</sequence>
<dbReference type="InterPro" id="IPR000805">
    <property type="entry name" value="Glyco_hydro_26"/>
</dbReference>
<dbReference type="PANTHER" id="PTHR40079:SF4">
    <property type="entry name" value="GH26 DOMAIN-CONTAINING PROTEIN-RELATED"/>
    <property type="match status" value="1"/>
</dbReference>
<dbReference type="PRINTS" id="PR00739">
    <property type="entry name" value="GLHYDRLASE26"/>
</dbReference>
<dbReference type="Proteomes" id="UP001467690">
    <property type="component" value="Unassembled WGS sequence"/>
</dbReference>
<feature type="domain" description="GH26" evidence="6">
    <location>
        <begin position="298"/>
        <end position="612"/>
    </location>
</feature>
<dbReference type="Pfam" id="PF02156">
    <property type="entry name" value="Glyco_hydro_26"/>
    <property type="match status" value="1"/>
</dbReference>
<evidence type="ECO:0000313" key="8">
    <source>
        <dbReference type="Proteomes" id="UP001467690"/>
    </source>
</evidence>
<dbReference type="InterPro" id="IPR017853">
    <property type="entry name" value="GH"/>
</dbReference>
<evidence type="ECO:0000313" key="7">
    <source>
        <dbReference type="EMBL" id="MER2490559.1"/>
    </source>
</evidence>
<evidence type="ECO:0000256" key="5">
    <source>
        <dbReference type="SAM" id="SignalP"/>
    </source>
</evidence>
<name>A0ABV1RCA9_9ALTE</name>
<dbReference type="SUPFAM" id="SSF49785">
    <property type="entry name" value="Galactose-binding domain-like"/>
    <property type="match status" value="2"/>
</dbReference>
<comment type="caution">
    <text evidence="7">The sequence shown here is derived from an EMBL/GenBank/DDBJ whole genome shotgun (WGS) entry which is preliminary data.</text>
</comment>
<dbReference type="Gene3D" id="3.20.20.80">
    <property type="entry name" value="Glycosidases"/>
    <property type="match status" value="1"/>
</dbReference>
<keyword evidence="5" id="KW-0732">Signal</keyword>
<evidence type="ECO:0000259" key="6">
    <source>
        <dbReference type="PROSITE" id="PS51764"/>
    </source>
</evidence>
<dbReference type="Pfam" id="PF21253">
    <property type="entry name" value="Mann_GBD_bact"/>
    <property type="match status" value="2"/>
</dbReference>
<feature type="active site" description="Proton donor" evidence="4">
    <location>
        <position position="463"/>
    </location>
</feature>
<dbReference type="Gene3D" id="2.60.120.260">
    <property type="entry name" value="Galactose-binding domain-like"/>
    <property type="match status" value="4"/>
</dbReference>
<feature type="signal peptide" evidence="5">
    <location>
        <begin position="1"/>
        <end position="25"/>
    </location>
</feature>
<dbReference type="InterPro" id="IPR022790">
    <property type="entry name" value="GH26_dom"/>
</dbReference>
<evidence type="ECO:0000256" key="2">
    <source>
        <dbReference type="ARBA" id="ARBA00022801"/>
    </source>
</evidence>
<dbReference type="Gene3D" id="2.60.40.3010">
    <property type="match status" value="1"/>
</dbReference>
<protein>
    <submittedName>
        <fullName evidence="7">Glycosyl hydrolase</fullName>
    </submittedName>
</protein>
<reference evidence="7 8" key="1">
    <citation type="submission" date="2024-06" db="EMBL/GenBank/DDBJ databases">
        <authorList>
            <person name="Chen R.Y."/>
        </authorList>
    </citation>
    <scope>NUCLEOTIDE SEQUENCE [LARGE SCALE GENOMIC DNA]</scope>
    <source>
        <strain evidence="7 8">D2</strain>
    </source>
</reference>
<keyword evidence="8" id="KW-1185">Reference proteome</keyword>
<keyword evidence="2 4" id="KW-0378">Hydrolase</keyword>
<proteinExistence type="inferred from homology"/>
<dbReference type="RefSeq" id="WP_350400339.1">
    <property type="nucleotide sequence ID" value="NZ_JBELOE010000060.1"/>
</dbReference>
<evidence type="ECO:0000256" key="3">
    <source>
        <dbReference type="ARBA" id="ARBA00023295"/>
    </source>
</evidence>
<keyword evidence="3 4" id="KW-0326">Glycosidase</keyword>
<dbReference type="EMBL" id="JBELOE010000060">
    <property type="protein sequence ID" value="MER2490559.1"/>
    <property type="molecule type" value="Genomic_DNA"/>
</dbReference>
<feature type="active site" description="Nucleophile" evidence="4">
    <location>
        <position position="558"/>
    </location>
</feature>
<comment type="similarity">
    <text evidence="1 4">Belongs to the glycosyl hydrolase 26 family.</text>
</comment>
<evidence type="ECO:0000256" key="1">
    <source>
        <dbReference type="ARBA" id="ARBA00007754"/>
    </source>
</evidence>
<gene>
    <name evidence="7" type="ORF">ABS311_01495</name>
</gene>
<dbReference type="SUPFAM" id="SSF51445">
    <property type="entry name" value="(Trans)glycosidases"/>
    <property type="match status" value="1"/>
</dbReference>
<dbReference type="InterPro" id="IPR005084">
    <property type="entry name" value="CBM6"/>
</dbReference>
<dbReference type="PROSITE" id="PS51764">
    <property type="entry name" value="GH26"/>
    <property type="match status" value="1"/>
</dbReference>
<feature type="chain" id="PRO_5045256462" evidence="5">
    <location>
        <begin position="26"/>
        <end position="1104"/>
    </location>
</feature>
<accession>A0ABV1RCA9</accession>
<evidence type="ECO:0000256" key="4">
    <source>
        <dbReference type="PROSITE-ProRule" id="PRU01100"/>
    </source>
</evidence>
<dbReference type="InterPro" id="IPR049475">
    <property type="entry name" value="Mann_GBD_bact"/>
</dbReference>